<evidence type="ECO:0000313" key="3">
    <source>
        <dbReference type="Proteomes" id="UP000299102"/>
    </source>
</evidence>
<dbReference type="EMBL" id="BGZK01001053">
    <property type="protein sequence ID" value="GBP69819.1"/>
    <property type="molecule type" value="Genomic_DNA"/>
</dbReference>
<organism evidence="2 3">
    <name type="scientific">Eumeta variegata</name>
    <name type="common">Bagworm moth</name>
    <name type="synonym">Eumeta japonica</name>
    <dbReference type="NCBI Taxonomy" id="151549"/>
    <lineage>
        <taxon>Eukaryota</taxon>
        <taxon>Metazoa</taxon>
        <taxon>Ecdysozoa</taxon>
        <taxon>Arthropoda</taxon>
        <taxon>Hexapoda</taxon>
        <taxon>Insecta</taxon>
        <taxon>Pterygota</taxon>
        <taxon>Neoptera</taxon>
        <taxon>Endopterygota</taxon>
        <taxon>Lepidoptera</taxon>
        <taxon>Glossata</taxon>
        <taxon>Ditrysia</taxon>
        <taxon>Tineoidea</taxon>
        <taxon>Psychidae</taxon>
        <taxon>Oiketicinae</taxon>
        <taxon>Eumeta</taxon>
    </lineage>
</organism>
<sequence length="159" mass="17882">MLKRFYEITNEIANFMQIKNKPQSELCDLAFLINVTDLKLKLQKRAQLVKDVYSHLKAFQNKIRLWEAQTLSVCKQLLKFGNVSLKRKIVGTPLHVEKLVHLSEQLKVGAYKNANYMQTGALPRPCTSRKRPQSGGAGGASSATLSVVTIQLKSPRELS</sequence>
<dbReference type="STRING" id="151549.A0A4C1Y5J1"/>
<gene>
    <name evidence="2" type="primary">GTF2IRD2</name>
    <name evidence="2" type="ORF">EVAR_51984_1</name>
</gene>
<proteinExistence type="predicted"/>
<evidence type="ECO:0000313" key="2">
    <source>
        <dbReference type="EMBL" id="GBP69819.1"/>
    </source>
</evidence>
<feature type="region of interest" description="Disordered" evidence="1">
    <location>
        <begin position="122"/>
        <end position="142"/>
    </location>
</feature>
<keyword evidence="3" id="KW-1185">Reference proteome</keyword>
<accession>A0A4C1Y5J1</accession>
<protein>
    <submittedName>
        <fullName evidence="2">General transcription factor II-I repeat domain-containing protein 2</fullName>
    </submittedName>
</protein>
<comment type="caution">
    <text evidence="2">The sequence shown here is derived from an EMBL/GenBank/DDBJ whole genome shotgun (WGS) entry which is preliminary data.</text>
</comment>
<dbReference type="AlphaFoldDB" id="A0A4C1Y5J1"/>
<name>A0A4C1Y5J1_EUMVA</name>
<evidence type="ECO:0000256" key="1">
    <source>
        <dbReference type="SAM" id="MobiDB-lite"/>
    </source>
</evidence>
<reference evidence="2 3" key="1">
    <citation type="journal article" date="2019" name="Commun. Biol.">
        <title>The bagworm genome reveals a unique fibroin gene that provides high tensile strength.</title>
        <authorList>
            <person name="Kono N."/>
            <person name="Nakamura H."/>
            <person name="Ohtoshi R."/>
            <person name="Tomita M."/>
            <person name="Numata K."/>
            <person name="Arakawa K."/>
        </authorList>
    </citation>
    <scope>NUCLEOTIDE SEQUENCE [LARGE SCALE GENOMIC DNA]</scope>
</reference>
<dbReference type="Proteomes" id="UP000299102">
    <property type="component" value="Unassembled WGS sequence"/>
</dbReference>